<feature type="binding site" evidence="1">
    <location>
        <position position="120"/>
    </location>
    <ligand>
        <name>Zn(2+)</name>
        <dbReference type="ChEBI" id="CHEBI:29105"/>
        <note>catalytic</note>
    </ligand>
</feature>
<evidence type="ECO:0000313" key="4">
    <source>
        <dbReference type="Ensembl" id="ENSCCRP00010040933.1"/>
    </source>
</evidence>
<feature type="binding site" evidence="1">
    <location>
        <position position="130"/>
    </location>
    <ligand>
        <name>Zn(2+)</name>
        <dbReference type="ChEBI" id="CHEBI:29105"/>
        <note>catalytic</note>
    </ligand>
</feature>
<feature type="chain" id="PRO_5034820311" description="Metalloendopeptidase" evidence="2">
    <location>
        <begin position="22"/>
        <end position="220"/>
    </location>
</feature>
<dbReference type="InterPro" id="IPR024079">
    <property type="entry name" value="MetalloPept_cat_dom_sf"/>
</dbReference>
<comment type="cofactor">
    <cofactor evidence="1 2">
        <name>Zn(2+)</name>
        <dbReference type="ChEBI" id="CHEBI:29105"/>
    </cofactor>
    <text evidence="1 2">Binds 1 zinc ion per subunit.</text>
</comment>
<sequence length="220" mass="24976">LWPSARASLSILLLLFGVSQASPLMEEGFEGVFVSEPERVDITTMMLETNNGSSDVLVFPKTRNALYWLNNNCFLKKNSNNIVEVPYIINWCFSSLGRTGGKQVVSLYRQGCVYHGIAQHELSHALGFYHEQTRSDRDQYVRINWKNISPDMAYNFQNQKTNNQNTPYDYGSVMHYGKTAFSIQPGLETITSTPDKTVEIGQRQGMSNIDILRINKLYGC</sequence>
<dbReference type="Gene3D" id="3.40.390.10">
    <property type="entry name" value="Collagenase (Catalytic Domain)"/>
    <property type="match status" value="1"/>
</dbReference>
<dbReference type="PANTHER" id="PTHR10127:SF839">
    <property type="entry name" value="HATCHING ENZYME 1.2-RELATED"/>
    <property type="match status" value="1"/>
</dbReference>
<dbReference type="Ensembl" id="ENSCCRT00010044943.1">
    <property type="protein sequence ID" value="ENSCCRP00010040933.1"/>
    <property type="gene ID" value="ENSCCRG00010017454.1"/>
</dbReference>
<dbReference type="EC" id="3.4.24.-" evidence="2"/>
<dbReference type="GO" id="GO:0006508">
    <property type="term" value="P:proteolysis"/>
    <property type="evidence" value="ECO:0007669"/>
    <property type="project" value="UniProtKB-KW"/>
</dbReference>
<dbReference type="PROSITE" id="PS51864">
    <property type="entry name" value="ASTACIN"/>
    <property type="match status" value="1"/>
</dbReference>
<keyword evidence="1 2" id="KW-0378">Hydrolase</keyword>
<evidence type="ECO:0000259" key="3">
    <source>
        <dbReference type="PROSITE" id="PS51864"/>
    </source>
</evidence>
<dbReference type="AlphaFoldDB" id="A0A8C1K3Q9"/>
<feature type="domain" description="Peptidase M12A" evidence="3">
    <location>
        <begin position="91"/>
        <end position="220"/>
    </location>
</feature>
<dbReference type="GO" id="GO:0008270">
    <property type="term" value="F:zinc ion binding"/>
    <property type="evidence" value="ECO:0007669"/>
    <property type="project" value="UniProtKB-UniRule"/>
</dbReference>
<dbReference type="Proteomes" id="UP000694427">
    <property type="component" value="Unplaced"/>
</dbReference>
<keyword evidence="1 2" id="KW-0482">Metalloprotease</keyword>
<dbReference type="Pfam" id="PF01400">
    <property type="entry name" value="Astacin"/>
    <property type="match status" value="1"/>
</dbReference>
<comment type="caution">
    <text evidence="1">Lacks conserved residue(s) required for the propagation of feature annotation.</text>
</comment>
<feature type="signal peptide" evidence="2">
    <location>
        <begin position="1"/>
        <end position="21"/>
    </location>
</feature>
<keyword evidence="1 2" id="KW-0479">Metal-binding</keyword>
<protein>
    <recommendedName>
        <fullName evidence="2">Metalloendopeptidase</fullName>
        <ecNumber evidence="2">3.4.24.-</ecNumber>
    </recommendedName>
</protein>
<dbReference type="SUPFAM" id="SSF55486">
    <property type="entry name" value="Metalloproteases ('zincins'), catalytic domain"/>
    <property type="match status" value="1"/>
</dbReference>
<reference evidence="4" key="1">
    <citation type="submission" date="2025-08" db="UniProtKB">
        <authorList>
            <consortium name="Ensembl"/>
        </authorList>
    </citation>
    <scope>IDENTIFICATION</scope>
</reference>
<name>A0A8C1K3Q9_CYPCA</name>
<dbReference type="PANTHER" id="PTHR10127">
    <property type="entry name" value="DISCOIDIN, CUB, EGF, LAMININ , AND ZINC METALLOPROTEASE DOMAIN CONTAINING"/>
    <property type="match status" value="1"/>
</dbReference>
<organism evidence="4 5">
    <name type="scientific">Cyprinus carpio</name>
    <name type="common">Common carp</name>
    <dbReference type="NCBI Taxonomy" id="7962"/>
    <lineage>
        <taxon>Eukaryota</taxon>
        <taxon>Metazoa</taxon>
        <taxon>Chordata</taxon>
        <taxon>Craniata</taxon>
        <taxon>Vertebrata</taxon>
        <taxon>Euteleostomi</taxon>
        <taxon>Actinopterygii</taxon>
        <taxon>Neopterygii</taxon>
        <taxon>Teleostei</taxon>
        <taxon>Ostariophysi</taxon>
        <taxon>Cypriniformes</taxon>
        <taxon>Cyprinidae</taxon>
        <taxon>Cyprininae</taxon>
        <taxon>Cyprinus</taxon>
    </lineage>
</organism>
<accession>A0A8C1K3Q9</accession>
<evidence type="ECO:0000256" key="2">
    <source>
        <dbReference type="RuleBase" id="RU361183"/>
    </source>
</evidence>
<dbReference type="InterPro" id="IPR001506">
    <property type="entry name" value="Peptidase_M12A"/>
</dbReference>
<evidence type="ECO:0000313" key="5">
    <source>
        <dbReference type="Proteomes" id="UP000694427"/>
    </source>
</evidence>
<keyword evidence="5" id="KW-1185">Reference proteome</keyword>
<dbReference type="PRINTS" id="PR00480">
    <property type="entry name" value="ASTACIN"/>
</dbReference>
<dbReference type="InterPro" id="IPR006026">
    <property type="entry name" value="Peptidase_Metallo"/>
</dbReference>
<proteinExistence type="predicted"/>
<feature type="binding site" evidence="1">
    <location>
        <position position="124"/>
    </location>
    <ligand>
        <name>Zn(2+)</name>
        <dbReference type="ChEBI" id="CHEBI:29105"/>
        <note>catalytic</note>
    </ligand>
</feature>
<keyword evidence="2" id="KW-0732">Signal</keyword>
<evidence type="ECO:0000256" key="1">
    <source>
        <dbReference type="PROSITE-ProRule" id="PRU01211"/>
    </source>
</evidence>
<reference evidence="4" key="2">
    <citation type="submission" date="2025-09" db="UniProtKB">
        <authorList>
            <consortium name="Ensembl"/>
        </authorList>
    </citation>
    <scope>IDENTIFICATION</scope>
</reference>
<dbReference type="SMART" id="SM00235">
    <property type="entry name" value="ZnMc"/>
    <property type="match status" value="1"/>
</dbReference>
<keyword evidence="1 2" id="KW-0645">Protease</keyword>
<dbReference type="GO" id="GO:0004222">
    <property type="term" value="F:metalloendopeptidase activity"/>
    <property type="evidence" value="ECO:0007669"/>
    <property type="project" value="UniProtKB-UniRule"/>
</dbReference>
<keyword evidence="1 2" id="KW-0862">Zinc</keyword>
<feature type="active site" evidence="1">
    <location>
        <position position="121"/>
    </location>
</feature>